<dbReference type="STRING" id="914237.A0A1E1LJB8"/>
<dbReference type="EMBL" id="FJUW01000056">
    <property type="protein sequence ID" value="CZT10598.1"/>
    <property type="molecule type" value="Genomic_DNA"/>
</dbReference>
<dbReference type="Proteomes" id="UP000178129">
    <property type="component" value="Unassembled WGS sequence"/>
</dbReference>
<feature type="region of interest" description="Disordered" evidence="1">
    <location>
        <begin position="1"/>
        <end position="28"/>
    </location>
</feature>
<evidence type="ECO:0008006" key="4">
    <source>
        <dbReference type="Google" id="ProtNLM"/>
    </source>
</evidence>
<feature type="region of interest" description="Disordered" evidence="1">
    <location>
        <begin position="445"/>
        <end position="468"/>
    </location>
</feature>
<feature type="compositionally biased region" description="Basic and acidic residues" evidence="1">
    <location>
        <begin position="445"/>
        <end position="457"/>
    </location>
</feature>
<protein>
    <recommendedName>
        <fullName evidence="4">Helicase ATP-binding domain-containing protein</fullName>
    </recommendedName>
</protein>
<keyword evidence="3" id="KW-1185">Reference proteome</keyword>
<proteinExistence type="predicted"/>
<evidence type="ECO:0000313" key="3">
    <source>
        <dbReference type="Proteomes" id="UP000178129"/>
    </source>
</evidence>
<accession>A0A1E1LJB8</accession>
<sequence length="468" mass="52156">MDVDTTRPAYDHNNGNAGGDANGSGSDYQDTTAAIKAEVANRQRTRLQVNGHPKGRKRGPLLDIARHSHGYYSTSHALPLPSYNDKTKTRVVLSEGHIASPKAIITPTTDSRCSYLSLSLRQARQEGLAASITKEMFSAKEQANFSLESASEHIEDELDLVALAEQSNHSYHTLNHAYAGTTALIASAVLHRNYRVPRAGVRSSGSIRSSKGKDPEALQRRYYCKYLMLLNMAKMRRKGEYSGAALLALARRLYNVLYNEPDLQCRVPGQRNGVLAIKGPQPAEQVVLVIELARAKQWSSCLRLQLRIPGLQSRFFSNGSSALASLVIVSAEAAYTQGFLTYCYFQVRKQRLDRIVIDESHLTITASDYRPCMAQLGWSVRQVELDHARDLIIIYCRTREGLAQLADILKCPLYTSSTESEEEKAAVVFKWLVQADEPDKLIDFSQEARRAERDESKASSIKLMDTFP</sequence>
<evidence type="ECO:0000256" key="1">
    <source>
        <dbReference type="SAM" id="MobiDB-lite"/>
    </source>
</evidence>
<reference evidence="3" key="1">
    <citation type="submission" date="2016-03" db="EMBL/GenBank/DDBJ databases">
        <authorList>
            <person name="Ploux O."/>
        </authorList>
    </citation>
    <scope>NUCLEOTIDE SEQUENCE [LARGE SCALE GENOMIC DNA]</scope>
    <source>
        <strain evidence="3">UK7</strain>
    </source>
</reference>
<name>A0A1E1LJB8_9HELO</name>
<evidence type="ECO:0000313" key="2">
    <source>
        <dbReference type="EMBL" id="CZT10598.1"/>
    </source>
</evidence>
<organism evidence="2 3">
    <name type="scientific">Rhynchosporium graminicola</name>
    <dbReference type="NCBI Taxonomy" id="2792576"/>
    <lineage>
        <taxon>Eukaryota</taxon>
        <taxon>Fungi</taxon>
        <taxon>Dikarya</taxon>
        <taxon>Ascomycota</taxon>
        <taxon>Pezizomycotina</taxon>
        <taxon>Leotiomycetes</taxon>
        <taxon>Helotiales</taxon>
        <taxon>Ploettnerulaceae</taxon>
        <taxon>Rhynchosporium</taxon>
    </lineage>
</organism>
<gene>
    <name evidence="2" type="ORF">RCO7_11434</name>
</gene>
<dbReference type="InParanoid" id="A0A1E1LJB8"/>
<comment type="caution">
    <text evidence="2">The sequence shown here is derived from an EMBL/GenBank/DDBJ whole genome shotgun (WGS) entry which is preliminary data.</text>
</comment>
<dbReference type="AlphaFoldDB" id="A0A1E1LJB8"/>